<proteinExistence type="predicted"/>
<feature type="region of interest" description="Disordered" evidence="1">
    <location>
        <begin position="32"/>
        <end position="59"/>
    </location>
</feature>
<dbReference type="EMBL" id="JADGJD010000432">
    <property type="protein sequence ID" value="KAJ3051121.1"/>
    <property type="molecule type" value="Genomic_DNA"/>
</dbReference>
<evidence type="ECO:0000313" key="3">
    <source>
        <dbReference type="Proteomes" id="UP001212841"/>
    </source>
</evidence>
<keyword evidence="3" id="KW-1185">Reference proteome</keyword>
<gene>
    <name evidence="2" type="ORF">HK097_007906</name>
</gene>
<organism evidence="2 3">
    <name type="scientific">Rhizophlyctis rosea</name>
    <dbReference type="NCBI Taxonomy" id="64517"/>
    <lineage>
        <taxon>Eukaryota</taxon>
        <taxon>Fungi</taxon>
        <taxon>Fungi incertae sedis</taxon>
        <taxon>Chytridiomycota</taxon>
        <taxon>Chytridiomycota incertae sedis</taxon>
        <taxon>Chytridiomycetes</taxon>
        <taxon>Rhizophlyctidales</taxon>
        <taxon>Rhizophlyctidaceae</taxon>
        <taxon>Rhizophlyctis</taxon>
    </lineage>
</organism>
<evidence type="ECO:0000256" key="1">
    <source>
        <dbReference type="SAM" id="MobiDB-lite"/>
    </source>
</evidence>
<dbReference type="Proteomes" id="UP001212841">
    <property type="component" value="Unassembled WGS sequence"/>
</dbReference>
<name>A0AAD5SB12_9FUNG</name>
<evidence type="ECO:0000313" key="2">
    <source>
        <dbReference type="EMBL" id="KAJ3051121.1"/>
    </source>
</evidence>
<sequence length="89" mass="10311">MHWYLYKDESLLSMNAMLIRHSQRITYLVVHPDPSQSSGGGEEERWMDGGELQGSRSPEAFEDLHTASIHRGIEHFRWMDAESSQDTFT</sequence>
<accession>A0AAD5SB12</accession>
<comment type="caution">
    <text evidence="2">The sequence shown here is derived from an EMBL/GenBank/DDBJ whole genome shotgun (WGS) entry which is preliminary data.</text>
</comment>
<protein>
    <submittedName>
        <fullName evidence="2">Uncharacterized protein</fullName>
    </submittedName>
</protein>
<reference evidence="2" key="1">
    <citation type="submission" date="2020-05" db="EMBL/GenBank/DDBJ databases">
        <title>Phylogenomic resolution of chytrid fungi.</title>
        <authorList>
            <person name="Stajich J.E."/>
            <person name="Amses K."/>
            <person name="Simmons R."/>
            <person name="Seto K."/>
            <person name="Myers J."/>
            <person name="Bonds A."/>
            <person name="Quandt C.A."/>
            <person name="Barry K."/>
            <person name="Liu P."/>
            <person name="Grigoriev I."/>
            <person name="Longcore J.E."/>
            <person name="James T.Y."/>
        </authorList>
    </citation>
    <scope>NUCLEOTIDE SEQUENCE</scope>
    <source>
        <strain evidence="2">JEL0318</strain>
    </source>
</reference>
<dbReference type="AlphaFoldDB" id="A0AAD5SB12"/>